<gene>
    <name evidence="9" type="ORF">SAMN05444143_10217</name>
</gene>
<evidence type="ECO:0000256" key="4">
    <source>
        <dbReference type="ARBA" id="ARBA00023235"/>
    </source>
</evidence>
<evidence type="ECO:0000256" key="7">
    <source>
        <dbReference type="SAM" id="SignalP"/>
    </source>
</evidence>
<evidence type="ECO:0000256" key="6">
    <source>
        <dbReference type="RuleBase" id="RU003915"/>
    </source>
</evidence>
<keyword evidence="4 5" id="KW-0413">Isomerase</keyword>
<keyword evidence="7" id="KW-0732">Signal</keyword>
<dbReference type="eggNOG" id="COG0545">
    <property type="taxonomic scope" value="Bacteria"/>
</dbReference>
<evidence type="ECO:0000256" key="5">
    <source>
        <dbReference type="PROSITE-ProRule" id="PRU00277"/>
    </source>
</evidence>
<dbReference type="PANTHER" id="PTHR43811">
    <property type="entry name" value="FKBP-TYPE PEPTIDYL-PROLYL CIS-TRANS ISOMERASE FKPA"/>
    <property type="match status" value="1"/>
</dbReference>
<accession>A0A1I4T8J6</accession>
<evidence type="ECO:0000313" key="9">
    <source>
        <dbReference type="EMBL" id="SFM72975.1"/>
    </source>
</evidence>
<dbReference type="InterPro" id="IPR001179">
    <property type="entry name" value="PPIase_FKBP_dom"/>
</dbReference>
<reference evidence="10" key="1">
    <citation type="submission" date="2016-10" db="EMBL/GenBank/DDBJ databases">
        <authorList>
            <person name="Varghese N."/>
            <person name="Submissions S."/>
        </authorList>
    </citation>
    <scope>NUCLEOTIDE SEQUENCE [LARGE SCALE GENOMIC DNA]</scope>
    <source>
        <strain evidence="10">DSM 4002</strain>
    </source>
</reference>
<feature type="domain" description="PPIase FKBP-type" evidence="8">
    <location>
        <begin position="69"/>
        <end position="152"/>
    </location>
</feature>
<dbReference type="Proteomes" id="UP000182961">
    <property type="component" value="Unassembled WGS sequence"/>
</dbReference>
<dbReference type="EMBL" id="FOUT01000002">
    <property type="protein sequence ID" value="SFM72975.1"/>
    <property type="molecule type" value="Genomic_DNA"/>
</dbReference>
<dbReference type="AlphaFoldDB" id="A0A1I4T8J6"/>
<name>A0A1I4T8J6_9FLAO</name>
<feature type="signal peptide" evidence="7">
    <location>
        <begin position="1"/>
        <end position="20"/>
    </location>
</feature>
<dbReference type="Pfam" id="PF00254">
    <property type="entry name" value="FKBP_C"/>
    <property type="match status" value="1"/>
</dbReference>
<dbReference type="PROSITE" id="PS50059">
    <property type="entry name" value="FKBP_PPIASE"/>
    <property type="match status" value="1"/>
</dbReference>
<sequence length="152" mass="16644">MKKLASAFMLLTLFVSCSLDKTEAIDYSAQNEQEIKDYLTKNNLKAERTSSGLYYIINEEGTGEHPKATSNVTVIYKGYFTDGKEFDKSKDEGATFGLNQVIKGWTEGIPYFKTGGSGQLFVPAHLGYGSFGYGPIPGGSVLIFDVKLLSIN</sequence>
<dbReference type="RefSeq" id="WP_024980272.1">
    <property type="nucleotide sequence ID" value="NZ_CBCRUM010000023.1"/>
</dbReference>
<evidence type="ECO:0000313" key="10">
    <source>
        <dbReference type="Proteomes" id="UP000182961"/>
    </source>
</evidence>
<dbReference type="PROSITE" id="PS51257">
    <property type="entry name" value="PROKAR_LIPOPROTEIN"/>
    <property type="match status" value="1"/>
</dbReference>
<feature type="chain" id="PRO_5010322283" description="Peptidyl-prolyl cis-trans isomerase" evidence="7">
    <location>
        <begin position="21"/>
        <end position="152"/>
    </location>
</feature>
<evidence type="ECO:0000256" key="2">
    <source>
        <dbReference type="ARBA" id="ARBA00006577"/>
    </source>
</evidence>
<keyword evidence="3 5" id="KW-0697">Rotamase</keyword>
<protein>
    <recommendedName>
        <fullName evidence="6">Peptidyl-prolyl cis-trans isomerase</fullName>
        <ecNumber evidence="6">5.2.1.8</ecNumber>
    </recommendedName>
</protein>
<keyword evidence="10" id="KW-1185">Reference proteome</keyword>
<evidence type="ECO:0000256" key="1">
    <source>
        <dbReference type="ARBA" id="ARBA00000971"/>
    </source>
</evidence>
<dbReference type="Gene3D" id="3.10.50.40">
    <property type="match status" value="1"/>
</dbReference>
<dbReference type="STRING" id="29536.FLB_14660"/>
<evidence type="ECO:0000259" key="8">
    <source>
        <dbReference type="PROSITE" id="PS50059"/>
    </source>
</evidence>
<organism evidence="9 10">
    <name type="scientific">Flavobacterium succinicans</name>
    <dbReference type="NCBI Taxonomy" id="29536"/>
    <lineage>
        <taxon>Bacteria</taxon>
        <taxon>Pseudomonadati</taxon>
        <taxon>Bacteroidota</taxon>
        <taxon>Flavobacteriia</taxon>
        <taxon>Flavobacteriales</taxon>
        <taxon>Flavobacteriaceae</taxon>
        <taxon>Flavobacterium</taxon>
    </lineage>
</organism>
<dbReference type="GO" id="GO:0003755">
    <property type="term" value="F:peptidyl-prolyl cis-trans isomerase activity"/>
    <property type="evidence" value="ECO:0007669"/>
    <property type="project" value="UniProtKB-UniRule"/>
</dbReference>
<dbReference type="PANTHER" id="PTHR43811:SF19">
    <property type="entry name" value="39 KDA FK506-BINDING NUCLEAR PROTEIN"/>
    <property type="match status" value="1"/>
</dbReference>
<dbReference type="InterPro" id="IPR046357">
    <property type="entry name" value="PPIase_dom_sf"/>
</dbReference>
<comment type="similarity">
    <text evidence="2 6">Belongs to the FKBP-type PPIase family.</text>
</comment>
<dbReference type="SUPFAM" id="SSF54534">
    <property type="entry name" value="FKBP-like"/>
    <property type="match status" value="1"/>
</dbReference>
<comment type="catalytic activity">
    <reaction evidence="1 5 6">
        <text>[protein]-peptidylproline (omega=180) = [protein]-peptidylproline (omega=0)</text>
        <dbReference type="Rhea" id="RHEA:16237"/>
        <dbReference type="Rhea" id="RHEA-COMP:10747"/>
        <dbReference type="Rhea" id="RHEA-COMP:10748"/>
        <dbReference type="ChEBI" id="CHEBI:83833"/>
        <dbReference type="ChEBI" id="CHEBI:83834"/>
        <dbReference type="EC" id="5.2.1.8"/>
    </reaction>
</comment>
<dbReference type="EC" id="5.2.1.8" evidence="6"/>
<proteinExistence type="inferred from homology"/>
<evidence type="ECO:0000256" key="3">
    <source>
        <dbReference type="ARBA" id="ARBA00023110"/>
    </source>
</evidence>